<dbReference type="Proteomes" id="UP000483004">
    <property type="component" value="Unassembled WGS sequence"/>
</dbReference>
<dbReference type="AlphaFoldDB" id="A0A6L3VHT4"/>
<accession>A0A6L3VHT4</accession>
<evidence type="ECO:0000313" key="2">
    <source>
        <dbReference type="Proteomes" id="UP000483004"/>
    </source>
</evidence>
<sequence length="246" mass="27596">MDVITWGEDLVGPLIGAHRPADVLQAAALCMAEELRSDGFRWIKSRRCFERRGQGGRVERMTLEPSRHNRSGSFVRFAVAQLHVDEPDLGDWRTANHLLTVIRPDGALDVLCAASCYDLVRVGFRNMVGLTRPENRVARLRALCDQIRQIVLPWFASTRDPQQLAAIVPEALLGPFDFAPDLVEYLVLRGEREQARLLIERVLELDGKQREAFSEGRRLAGQGLAGRPRWHTPQALGWTSAVLGLS</sequence>
<evidence type="ECO:0000313" key="1">
    <source>
        <dbReference type="EMBL" id="KAB2369629.1"/>
    </source>
</evidence>
<organism evidence="1 2">
    <name type="scientific">Actinomadura montaniterrae</name>
    <dbReference type="NCBI Taxonomy" id="1803903"/>
    <lineage>
        <taxon>Bacteria</taxon>
        <taxon>Bacillati</taxon>
        <taxon>Actinomycetota</taxon>
        <taxon>Actinomycetes</taxon>
        <taxon>Streptosporangiales</taxon>
        <taxon>Thermomonosporaceae</taxon>
        <taxon>Actinomadura</taxon>
    </lineage>
</organism>
<comment type="caution">
    <text evidence="1">The sequence shown here is derived from an EMBL/GenBank/DDBJ whole genome shotgun (WGS) entry which is preliminary data.</text>
</comment>
<gene>
    <name evidence="1" type="ORF">F9B16_36645</name>
</gene>
<dbReference type="EMBL" id="WBMR01000162">
    <property type="protein sequence ID" value="KAB2369629.1"/>
    <property type="molecule type" value="Genomic_DNA"/>
</dbReference>
<reference evidence="1 2" key="1">
    <citation type="submission" date="2019-09" db="EMBL/GenBank/DDBJ databases">
        <title>Actinomadura physcomitrii sp. nov., a novel actinomycete isolated from moss [Physcomitrium sphaericum (Ludw) Fuernr].</title>
        <authorList>
            <person name="Liu C."/>
            <person name="Zhuang X."/>
        </authorList>
    </citation>
    <scope>NUCLEOTIDE SEQUENCE [LARGE SCALE GENOMIC DNA]</scope>
    <source>
        <strain evidence="1 2">CYP1-1B</strain>
    </source>
</reference>
<dbReference type="RefSeq" id="WP_151544809.1">
    <property type="nucleotide sequence ID" value="NZ_WBMR01000162.1"/>
</dbReference>
<dbReference type="OrthoDB" id="3480936at2"/>
<keyword evidence="2" id="KW-1185">Reference proteome</keyword>
<name>A0A6L3VHT4_9ACTN</name>
<protein>
    <submittedName>
        <fullName evidence="1">Uncharacterized protein</fullName>
    </submittedName>
</protein>
<proteinExistence type="predicted"/>